<dbReference type="WBParaSite" id="ECPE_0000712501-mRNA-1">
    <property type="protein sequence ID" value="ECPE_0000712501-mRNA-1"/>
    <property type="gene ID" value="ECPE_0000712501"/>
</dbReference>
<protein>
    <submittedName>
        <fullName evidence="4">8 kDa glycoprotein</fullName>
    </submittedName>
</protein>
<dbReference type="Proteomes" id="UP000272942">
    <property type="component" value="Unassembled WGS sequence"/>
</dbReference>
<sequence>MRTILLTLLILYITSLASSEAADSEKCEHNWAELRALIKSNWIKTFEEARCMIHQKIRKNFAEDGLGDKYLEIARISE</sequence>
<keyword evidence="3" id="KW-1185">Reference proteome</keyword>
<feature type="chain" id="PRO_5043138077" evidence="1">
    <location>
        <begin position="20"/>
        <end position="78"/>
    </location>
</feature>
<feature type="signal peptide" evidence="1">
    <location>
        <begin position="1"/>
        <end position="19"/>
    </location>
</feature>
<organism evidence="4">
    <name type="scientific">Echinostoma caproni</name>
    <dbReference type="NCBI Taxonomy" id="27848"/>
    <lineage>
        <taxon>Eukaryota</taxon>
        <taxon>Metazoa</taxon>
        <taxon>Spiralia</taxon>
        <taxon>Lophotrochozoa</taxon>
        <taxon>Platyhelminthes</taxon>
        <taxon>Trematoda</taxon>
        <taxon>Digenea</taxon>
        <taxon>Plagiorchiida</taxon>
        <taxon>Echinostomata</taxon>
        <taxon>Echinostomatoidea</taxon>
        <taxon>Echinostomatidae</taxon>
        <taxon>Echinostoma</taxon>
    </lineage>
</organism>
<dbReference type="AlphaFoldDB" id="A0A183AJH5"/>
<name>A0A183AJH5_9TREM</name>
<proteinExistence type="predicted"/>
<evidence type="ECO:0000313" key="3">
    <source>
        <dbReference type="Proteomes" id="UP000272942"/>
    </source>
</evidence>
<dbReference type="EMBL" id="UZAN01044182">
    <property type="protein sequence ID" value="VDP80202.1"/>
    <property type="molecule type" value="Genomic_DNA"/>
</dbReference>
<gene>
    <name evidence="2" type="ORF">ECPE_LOCUS7110</name>
</gene>
<evidence type="ECO:0000313" key="4">
    <source>
        <dbReference type="WBParaSite" id="ECPE_0000712501-mRNA-1"/>
    </source>
</evidence>
<reference evidence="4" key="1">
    <citation type="submission" date="2016-06" db="UniProtKB">
        <authorList>
            <consortium name="WormBaseParasite"/>
        </authorList>
    </citation>
    <scope>IDENTIFICATION</scope>
</reference>
<evidence type="ECO:0000313" key="2">
    <source>
        <dbReference type="EMBL" id="VDP80202.1"/>
    </source>
</evidence>
<keyword evidence="1" id="KW-0732">Signal</keyword>
<accession>A0A183AJH5</accession>
<evidence type="ECO:0000256" key="1">
    <source>
        <dbReference type="SAM" id="SignalP"/>
    </source>
</evidence>
<reference evidence="2 3" key="2">
    <citation type="submission" date="2018-11" db="EMBL/GenBank/DDBJ databases">
        <authorList>
            <consortium name="Pathogen Informatics"/>
        </authorList>
    </citation>
    <scope>NUCLEOTIDE SEQUENCE [LARGE SCALE GENOMIC DNA]</scope>
    <source>
        <strain evidence="2 3">Egypt</strain>
    </source>
</reference>